<keyword evidence="3" id="KW-1185">Reference proteome</keyword>
<dbReference type="SUPFAM" id="SSF54427">
    <property type="entry name" value="NTF2-like"/>
    <property type="match status" value="1"/>
</dbReference>
<accession>A0A4Y9ERS2</accession>
<organism evidence="2 3">
    <name type="scientific">Glacieibacterium arshaanense</name>
    <dbReference type="NCBI Taxonomy" id="2511025"/>
    <lineage>
        <taxon>Bacteria</taxon>
        <taxon>Pseudomonadati</taxon>
        <taxon>Pseudomonadota</taxon>
        <taxon>Alphaproteobacteria</taxon>
        <taxon>Sphingomonadales</taxon>
        <taxon>Sphingosinicellaceae</taxon>
        <taxon>Glacieibacterium</taxon>
    </lineage>
</organism>
<reference evidence="2 3" key="1">
    <citation type="submission" date="2019-02" db="EMBL/GenBank/DDBJ databases">
        <title>Polymorphobacter sp. isolated from the lake at the Tibet of China.</title>
        <authorList>
            <person name="Li A."/>
        </authorList>
    </citation>
    <scope>NUCLEOTIDE SEQUENCE [LARGE SCALE GENOMIC DNA]</scope>
    <source>
        <strain evidence="2 3">DJ1R-1</strain>
    </source>
</reference>
<dbReference type="Gene3D" id="3.10.450.50">
    <property type="match status" value="1"/>
</dbReference>
<dbReference type="Proteomes" id="UP000297737">
    <property type="component" value="Unassembled WGS sequence"/>
</dbReference>
<protein>
    <submittedName>
        <fullName evidence="2">Nuclear transport factor 2 family protein</fullName>
    </submittedName>
</protein>
<dbReference type="OrthoDB" id="117186at2"/>
<feature type="chain" id="PRO_5021466248" evidence="1">
    <location>
        <begin position="20"/>
        <end position="158"/>
    </location>
</feature>
<evidence type="ECO:0000256" key="1">
    <source>
        <dbReference type="SAM" id="SignalP"/>
    </source>
</evidence>
<evidence type="ECO:0000313" key="3">
    <source>
        <dbReference type="Proteomes" id="UP000297737"/>
    </source>
</evidence>
<evidence type="ECO:0000313" key="2">
    <source>
        <dbReference type="EMBL" id="TFU06341.1"/>
    </source>
</evidence>
<gene>
    <name evidence="2" type="ORF">EUV02_04940</name>
</gene>
<feature type="signal peptide" evidence="1">
    <location>
        <begin position="1"/>
        <end position="19"/>
    </location>
</feature>
<dbReference type="AlphaFoldDB" id="A0A4Y9ERS2"/>
<sequence>MMHKFALAAALTLAAPVAAAPAASAASANDTGTVLAVIDSWFAAMRAKDRPAFEVVMQAESTFIAMRRTADGWTQVRRNRSELADALLTRPGEIIERFIERPTVLVHGPIATVWGRYEIGIDGKRLHCGVDSFNLIKDGVGWKIANASWTIEPEGCPK</sequence>
<proteinExistence type="predicted"/>
<dbReference type="EMBL" id="SIHO01000001">
    <property type="protein sequence ID" value="TFU06341.1"/>
    <property type="molecule type" value="Genomic_DNA"/>
</dbReference>
<keyword evidence="1" id="KW-0732">Signal</keyword>
<name>A0A4Y9ERS2_9SPHN</name>
<dbReference type="InterPro" id="IPR032710">
    <property type="entry name" value="NTF2-like_dom_sf"/>
</dbReference>
<comment type="caution">
    <text evidence="2">The sequence shown here is derived from an EMBL/GenBank/DDBJ whole genome shotgun (WGS) entry which is preliminary data.</text>
</comment>